<keyword evidence="1" id="KW-0472">Membrane</keyword>
<accession>A0A645A7U2</accession>
<organism evidence="2">
    <name type="scientific">bioreactor metagenome</name>
    <dbReference type="NCBI Taxonomy" id="1076179"/>
    <lineage>
        <taxon>unclassified sequences</taxon>
        <taxon>metagenomes</taxon>
        <taxon>ecological metagenomes</taxon>
    </lineage>
</organism>
<evidence type="ECO:0000313" key="2">
    <source>
        <dbReference type="EMBL" id="MPM45814.1"/>
    </source>
</evidence>
<reference evidence="2" key="1">
    <citation type="submission" date="2019-08" db="EMBL/GenBank/DDBJ databases">
        <authorList>
            <person name="Kucharzyk K."/>
            <person name="Murdoch R.W."/>
            <person name="Higgins S."/>
            <person name="Loffler F."/>
        </authorList>
    </citation>
    <scope>NUCLEOTIDE SEQUENCE</scope>
</reference>
<protein>
    <submittedName>
        <fullName evidence="2">Uncharacterized protein</fullName>
    </submittedName>
</protein>
<dbReference type="EMBL" id="VSSQ01011025">
    <property type="protein sequence ID" value="MPM45814.1"/>
    <property type="molecule type" value="Genomic_DNA"/>
</dbReference>
<keyword evidence="1" id="KW-1133">Transmembrane helix</keyword>
<keyword evidence="1" id="KW-0812">Transmembrane</keyword>
<sequence length="328" mass="37431">MVVLVHFDMDHVLKSRVSYLRERHDAVCGNGCVPHIFHAPEVRVLHPYFTVYGSCISVSWSDGFIKPGKFSPYLSELFSFAFFFFFSFFFSFLSGTVLCLHFQLLTPADKVPDQLPYRQFFFSELLRPGKDIYPHYAVVQDIKSLFGSPGIRIRRHEQLEHKSAPVRILKLPFKGRISSDPEEKEIGSHRSDAVVIDNPVPSRLYGIPFYRNVSVCYEVCVARICNNGRPVSAFCSHIINAGHDPLEPPLLALRDLLWRSPCRSFVVVQPFKDIFCRPADRVSNDCNFGVRRNYVPEVDFKNTIISPVPVRDLGLKTAYSPDLKVLAV</sequence>
<name>A0A645A7U2_9ZZZZ</name>
<proteinExistence type="predicted"/>
<comment type="caution">
    <text evidence="2">The sequence shown here is derived from an EMBL/GenBank/DDBJ whole genome shotgun (WGS) entry which is preliminary data.</text>
</comment>
<gene>
    <name evidence="2" type="ORF">SDC9_92506</name>
</gene>
<evidence type="ECO:0000256" key="1">
    <source>
        <dbReference type="SAM" id="Phobius"/>
    </source>
</evidence>
<feature type="transmembrane region" description="Helical" evidence="1">
    <location>
        <begin position="77"/>
        <end position="100"/>
    </location>
</feature>
<dbReference type="AlphaFoldDB" id="A0A645A7U2"/>